<dbReference type="AlphaFoldDB" id="A0A5C3FG49"/>
<sequence length="234" mass="25999">MIEAREACRACRTGSRTTVLLAAALRRLAQRLRSRSHSASVKTQAPVFSQPNVDGTARRLQKMCGTRRKKVPNYDSRSSAPDHHTANAAAMVTVLPPCVRRTLRVCNRTEPCTAIERCRVHSPRIRARVGRIGALEIDEAALPDPSSEDFFFFRQTRRNWARALGIFRLERVARSEHAEYSTLLSLGVLLLLILHPLRSTSPTETSLPATPLSRAEQLLIHAKSICEGLGSNEA</sequence>
<gene>
    <name evidence="1" type="ORF">PSANT_00184</name>
</gene>
<evidence type="ECO:0000313" key="2">
    <source>
        <dbReference type="Proteomes" id="UP000325008"/>
    </source>
</evidence>
<comment type="caution">
    <text evidence="1">The sequence shown here is derived from an EMBL/GenBank/DDBJ whole genome shotgun (WGS) entry which is preliminary data.</text>
</comment>
<reference evidence="1" key="1">
    <citation type="submission" date="2018-03" db="EMBL/GenBank/DDBJ databases">
        <authorList>
            <person name="Guldener U."/>
        </authorList>
    </citation>
    <scope>NUCLEOTIDE SEQUENCE [LARGE SCALE GENOMIC DNA]</scope>
    <source>
        <strain evidence="1">ATCC34888</strain>
    </source>
</reference>
<evidence type="ECO:0000313" key="1">
    <source>
        <dbReference type="EMBL" id="SPO42501.1"/>
    </source>
</evidence>
<protein>
    <submittedName>
        <fullName evidence="1">Uncharacterized protein</fullName>
    </submittedName>
</protein>
<dbReference type="Proteomes" id="UP000325008">
    <property type="component" value="Unassembled WGS sequence"/>
</dbReference>
<organism evidence="1 2">
    <name type="scientific">Pseudozyma antarctica</name>
    <name type="common">Yeast</name>
    <name type="synonym">Candida antarctica</name>
    <dbReference type="NCBI Taxonomy" id="84753"/>
    <lineage>
        <taxon>Eukaryota</taxon>
        <taxon>Fungi</taxon>
        <taxon>Dikarya</taxon>
        <taxon>Basidiomycota</taxon>
        <taxon>Ustilaginomycotina</taxon>
        <taxon>Ustilaginomycetes</taxon>
        <taxon>Ustilaginales</taxon>
        <taxon>Ustilaginaceae</taxon>
        <taxon>Moesziomyces</taxon>
    </lineage>
</organism>
<accession>A0A5C3FG49</accession>
<dbReference type="EMBL" id="OOIQ01000001">
    <property type="protein sequence ID" value="SPO42501.1"/>
    <property type="molecule type" value="Genomic_DNA"/>
</dbReference>
<name>A0A5C3FG49_PSEA2</name>
<proteinExistence type="predicted"/>
<keyword evidence="2" id="KW-1185">Reference proteome</keyword>